<accession>A0A8R7UQC0</accession>
<evidence type="ECO:0000313" key="3">
    <source>
        <dbReference type="Proteomes" id="UP000015106"/>
    </source>
</evidence>
<name>A0A8R7UQC0_TRIUA</name>
<proteinExistence type="predicted"/>
<organism evidence="2 3">
    <name type="scientific">Triticum urartu</name>
    <name type="common">Red wild einkorn</name>
    <name type="synonym">Crithodium urartu</name>
    <dbReference type="NCBI Taxonomy" id="4572"/>
    <lineage>
        <taxon>Eukaryota</taxon>
        <taxon>Viridiplantae</taxon>
        <taxon>Streptophyta</taxon>
        <taxon>Embryophyta</taxon>
        <taxon>Tracheophyta</taxon>
        <taxon>Spermatophyta</taxon>
        <taxon>Magnoliopsida</taxon>
        <taxon>Liliopsida</taxon>
        <taxon>Poales</taxon>
        <taxon>Poaceae</taxon>
        <taxon>BOP clade</taxon>
        <taxon>Pooideae</taxon>
        <taxon>Triticodae</taxon>
        <taxon>Triticeae</taxon>
        <taxon>Triticinae</taxon>
        <taxon>Triticum</taxon>
    </lineage>
</organism>
<evidence type="ECO:0000313" key="2">
    <source>
        <dbReference type="EnsemblPlants" id="TuG1812G0600000124.01.T01"/>
    </source>
</evidence>
<dbReference type="Gramene" id="TuG1812G0600000124.01.T01">
    <property type="protein sequence ID" value="TuG1812G0600000124.01.T01"/>
    <property type="gene ID" value="TuG1812G0600000124.01"/>
</dbReference>
<keyword evidence="1" id="KW-1133">Transmembrane helix</keyword>
<dbReference type="AlphaFoldDB" id="A0A8R7UQC0"/>
<reference evidence="3" key="1">
    <citation type="journal article" date="2013" name="Nature">
        <title>Draft genome of the wheat A-genome progenitor Triticum urartu.</title>
        <authorList>
            <person name="Ling H.Q."/>
            <person name="Zhao S."/>
            <person name="Liu D."/>
            <person name="Wang J."/>
            <person name="Sun H."/>
            <person name="Zhang C."/>
            <person name="Fan H."/>
            <person name="Li D."/>
            <person name="Dong L."/>
            <person name="Tao Y."/>
            <person name="Gao C."/>
            <person name="Wu H."/>
            <person name="Li Y."/>
            <person name="Cui Y."/>
            <person name="Guo X."/>
            <person name="Zheng S."/>
            <person name="Wang B."/>
            <person name="Yu K."/>
            <person name="Liang Q."/>
            <person name="Yang W."/>
            <person name="Lou X."/>
            <person name="Chen J."/>
            <person name="Feng M."/>
            <person name="Jian J."/>
            <person name="Zhang X."/>
            <person name="Luo G."/>
            <person name="Jiang Y."/>
            <person name="Liu J."/>
            <person name="Wang Z."/>
            <person name="Sha Y."/>
            <person name="Zhang B."/>
            <person name="Wu H."/>
            <person name="Tang D."/>
            <person name="Shen Q."/>
            <person name="Xue P."/>
            <person name="Zou S."/>
            <person name="Wang X."/>
            <person name="Liu X."/>
            <person name="Wang F."/>
            <person name="Yang Y."/>
            <person name="An X."/>
            <person name="Dong Z."/>
            <person name="Zhang K."/>
            <person name="Zhang X."/>
            <person name="Luo M.C."/>
            <person name="Dvorak J."/>
            <person name="Tong Y."/>
            <person name="Wang J."/>
            <person name="Yang H."/>
            <person name="Li Z."/>
            <person name="Wang D."/>
            <person name="Zhang A."/>
            <person name="Wang J."/>
        </authorList>
    </citation>
    <scope>NUCLEOTIDE SEQUENCE</scope>
    <source>
        <strain evidence="3">cv. G1812</strain>
    </source>
</reference>
<dbReference type="EnsemblPlants" id="TuG1812G0600000124.01.T01">
    <property type="protein sequence ID" value="TuG1812G0600000124.01.T01"/>
    <property type="gene ID" value="TuG1812G0600000124.01"/>
</dbReference>
<reference evidence="2" key="3">
    <citation type="submission" date="2022-06" db="UniProtKB">
        <authorList>
            <consortium name="EnsemblPlants"/>
        </authorList>
    </citation>
    <scope>IDENTIFICATION</scope>
</reference>
<keyword evidence="1" id="KW-0812">Transmembrane</keyword>
<keyword evidence="3" id="KW-1185">Reference proteome</keyword>
<protein>
    <submittedName>
        <fullName evidence="2">Uncharacterized protein</fullName>
    </submittedName>
</protein>
<sequence length="91" mass="10162">MALINRNTRTIVYAMAVALVVMVMMSSLLPSCHAKKGKWKCKELEDCTAPEWHNQCKERGYNQGGHSFSSICSGNKTKCCCRKWTTAPPPP</sequence>
<reference evidence="2" key="2">
    <citation type="submission" date="2018-03" db="EMBL/GenBank/DDBJ databases">
        <title>The Triticum urartu genome reveals the dynamic nature of wheat genome evolution.</title>
        <authorList>
            <person name="Ling H."/>
            <person name="Ma B."/>
            <person name="Shi X."/>
            <person name="Liu H."/>
            <person name="Dong L."/>
            <person name="Sun H."/>
            <person name="Cao Y."/>
            <person name="Gao Q."/>
            <person name="Zheng S."/>
            <person name="Li Y."/>
            <person name="Yu Y."/>
            <person name="Du H."/>
            <person name="Qi M."/>
            <person name="Li Y."/>
            <person name="Yu H."/>
            <person name="Cui Y."/>
            <person name="Wang N."/>
            <person name="Chen C."/>
            <person name="Wu H."/>
            <person name="Zhao Y."/>
            <person name="Zhang J."/>
            <person name="Li Y."/>
            <person name="Zhou W."/>
            <person name="Zhang B."/>
            <person name="Hu W."/>
            <person name="Eijk M."/>
            <person name="Tang J."/>
            <person name="Witsenboer H."/>
            <person name="Zhao S."/>
            <person name="Li Z."/>
            <person name="Zhang A."/>
            <person name="Wang D."/>
            <person name="Liang C."/>
        </authorList>
    </citation>
    <scope>NUCLEOTIDE SEQUENCE [LARGE SCALE GENOMIC DNA]</scope>
    <source>
        <strain evidence="2">cv. G1812</strain>
    </source>
</reference>
<feature type="transmembrane region" description="Helical" evidence="1">
    <location>
        <begin position="12"/>
        <end position="32"/>
    </location>
</feature>
<keyword evidence="1" id="KW-0472">Membrane</keyword>
<evidence type="ECO:0000256" key="1">
    <source>
        <dbReference type="SAM" id="Phobius"/>
    </source>
</evidence>
<dbReference type="Proteomes" id="UP000015106">
    <property type="component" value="Chromosome 6"/>
</dbReference>